<dbReference type="InterPro" id="IPR007110">
    <property type="entry name" value="Ig-like_dom"/>
</dbReference>
<dbReference type="EMBL" id="KE125645">
    <property type="protein sequence ID" value="EPB67556.1"/>
    <property type="molecule type" value="Genomic_DNA"/>
</dbReference>
<feature type="region of interest" description="Disordered" evidence="2">
    <location>
        <begin position="613"/>
        <end position="632"/>
    </location>
</feature>
<feature type="compositionally biased region" description="Low complexity" evidence="2">
    <location>
        <begin position="619"/>
        <end position="632"/>
    </location>
</feature>
<dbReference type="SMART" id="SM00409">
    <property type="entry name" value="IG"/>
    <property type="match status" value="2"/>
</dbReference>
<dbReference type="Proteomes" id="UP000054495">
    <property type="component" value="Unassembled WGS sequence"/>
</dbReference>
<feature type="domain" description="Ig-like" evidence="3">
    <location>
        <begin position="476"/>
        <end position="566"/>
    </location>
</feature>
<dbReference type="InterPro" id="IPR036179">
    <property type="entry name" value="Ig-like_dom_sf"/>
</dbReference>
<feature type="domain" description="Ig-like" evidence="3">
    <location>
        <begin position="640"/>
        <end position="729"/>
    </location>
</feature>
<protein>
    <submittedName>
        <fullName evidence="4">Immunoglobulin I-set domain protein</fullName>
    </submittedName>
</protein>
<feature type="domain" description="Ig-like" evidence="3">
    <location>
        <begin position="903"/>
        <end position="949"/>
    </location>
</feature>
<dbReference type="Gene3D" id="2.60.40.10">
    <property type="entry name" value="Immunoglobulins"/>
    <property type="match status" value="4"/>
</dbReference>
<proteinExistence type="predicted"/>
<reference evidence="4 5" key="1">
    <citation type="submission" date="2013-05" db="EMBL/GenBank/DDBJ databases">
        <title>Draft genome of the parasitic nematode Anyclostoma ceylanicum.</title>
        <authorList>
            <person name="Mitreva M."/>
        </authorList>
    </citation>
    <scope>NUCLEOTIDE SEQUENCE [LARGE SCALE GENOMIC DNA]</scope>
</reference>
<sequence length="949" mass="106772">MYSENLEICALILVKLVSSHERKHIEVSRGEQREHDLRFIADDSEDGHHHSLTIISIEPADAGEYGVIIDGTYTTVTKIVVTESEVFTQSIFEEPEVDVSLQMYSVKDNASVDMKETRKTALEKDVIEETRIIEKISETFTTQEHKEEDGFEVVDTKDLNGFGPNDEDIEKIEKVTHDEVWKWEAEEFDEENVDEAAYEAAAAVAVAMTQKLFEDTYVELEQIQKTIEVVSREQKDESGTTTPESEKFEQIADICIELPPSDEEIPTPEEKQPDEDTTIVDLGYEEQDFVKLLVEESIQEAMKEVTATLTEKPSILEEVKSEINFEEEKIEVLQNLTEEPCEEVITTLVPLPQEEAIASTVVFDQEEPLSSPSEFVTTQAEEVVVLLELDREQPHSTVEQSIPRPRKCKLTVFLTFDEACDVLPIQEVQLLVEFHQKPEAEVTEMILSQIMYEDDEASTIDDTLTSLSSSCLYTPPEFLSTLKEKYEFKENSRALFKVVVKGVPLPRVVWFLNDNVIKPEKNSVNIVYEDGVSFLEVCQCTERWNGTLTCEATNSAGTCKVQAEVSIIPEEPQELPVEIHLTSVPCQEDVESVLPCVTKGDFDTATFIITEEHPPEARSISPLEGSSSEASTSSLLGQSPAFVVTMPTQVYSKVNENIQLKCSFTGQPLPAVTWEKDGNLVDLNKNYNIITEDGITILRLECTSLEDNAIFSCTVANSFGMLTAHCKVIVEDDVLVHKHVGTRVICDRESEGAEVEAVMSSPSRIDTKLSLQEGSRKVESVDVQVEIKEETRTEESFDGQAPYFLLPLEDGYFTSNKCVLKCIVMATPPAQVQWTINDVHVIEDVDHRVITEDGIAILQITNICSEELRIICTATNSFGEATTKCHLSRKTSEDSISERGQRPFFVLPLKDVDSYEDEVQLKCVVSGEPLPKITWLLNEEILEERKRPH</sequence>
<dbReference type="InterPro" id="IPR013783">
    <property type="entry name" value="Ig-like_fold"/>
</dbReference>
<dbReference type="SMART" id="SM00408">
    <property type="entry name" value="IGc2"/>
    <property type="match status" value="1"/>
</dbReference>
<accession>A0A0D6LCI6</accession>
<dbReference type="InterPro" id="IPR003599">
    <property type="entry name" value="Ig_sub"/>
</dbReference>
<name>A0A0D6LCI6_9BILA</name>
<gene>
    <name evidence="4" type="ORF">ANCCEY_13355</name>
</gene>
<dbReference type="Pfam" id="PF07679">
    <property type="entry name" value="I-set"/>
    <property type="match status" value="3"/>
</dbReference>
<dbReference type="InterPro" id="IPR003598">
    <property type="entry name" value="Ig_sub2"/>
</dbReference>
<evidence type="ECO:0000259" key="3">
    <source>
        <dbReference type="PROSITE" id="PS50835"/>
    </source>
</evidence>
<evidence type="ECO:0000313" key="4">
    <source>
        <dbReference type="EMBL" id="EPB67556.1"/>
    </source>
</evidence>
<dbReference type="AlphaFoldDB" id="A0A0D6LCI6"/>
<dbReference type="PROSITE" id="PS50835">
    <property type="entry name" value="IG_LIKE"/>
    <property type="match status" value="3"/>
</dbReference>
<dbReference type="PANTHER" id="PTHR47633">
    <property type="entry name" value="IMMUNOGLOBULIN"/>
    <property type="match status" value="1"/>
</dbReference>
<dbReference type="FunFam" id="2.60.40.10:FF:000107">
    <property type="entry name" value="Myosin, light chain kinase a"/>
    <property type="match status" value="2"/>
</dbReference>
<keyword evidence="5" id="KW-1185">Reference proteome</keyword>
<evidence type="ECO:0000256" key="1">
    <source>
        <dbReference type="ARBA" id="ARBA00023319"/>
    </source>
</evidence>
<evidence type="ECO:0000256" key="2">
    <source>
        <dbReference type="SAM" id="MobiDB-lite"/>
    </source>
</evidence>
<dbReference type="SUPFAM" id="SSF48726">
    <property type="entry name" value="Immunoglobulin"/>
    <property type="match status" value="4"/>
</dbReference>
<organism evidence="4 5">
    <name type="scientific">Ancylostoma ceylanicum</name>
    <dbReference type="NCBI Taxonomy" id="53326"/>
    <lineage>
        <taxon>Eukaryota</taxon>
        <taxon>Metazoa</taxon>
        <taxon>Ecdysozoa</taxon>
        <taxon>Nematoda</taxon>
        <taxon>Chromadorea</taxon>
        <taxon>Rhabditida</taxon>
        <taxon>Rhabditina</taxon>
        <taxon>Rhabditomorpha</taxon>
        <taxon>Strongyloidea</taxon>
        <taxon>Ancylostomatidae</taxon>
        <taxon>Ancylostomatinae</taxon>
        <taxon>Ancylostoma</taxon>
    </lineage>
</organism>
<evidence type="ECO:0000313" key="5">
    <source>
        <dbReference type="Proteomes" id="UP000054495"/>
    </source>
</evidence>
<dbReference type="InterPro" id="IPR013098">
    <property type="entry name" value="Ig_I-set"/>
</dbReference>
<keyword evidence="1" id="KW-0393">Immunoglobulin domain</keyword>